<keyword evidence="4" id="KW-1185">Reference proteome</keyword>
<comment type="similarity">
    <text evidence="1">Belongs to the OPA3 family.</text>
</comment>
<dbReference type="PANTHER" id="PTHR12499:SF0">
    <property type="entry name" value="OPTIC ATROPHY 3 PROTEIN"/>
    <property type="match status" value="1"/>
</dbReference>
<accession>A0ABM0JGX3</accession>
<reference evidence="5" key="1">
    <citation type="submission" date="2025-08" db="UniProtKB">
        <authorList>
            <consortium name="RefSeq"/>
        </authorList>
    </citation>
    <scope>IDENTIFICATION</scope>
</reference>
<proteinExistence type="inferred from homology"/>
<evidence type="ECO:0000256" key="2">
    <source>
        <dbReference type="ARBA" id="ARBA00023054"/>
    </source>
</evidence>
<name>A0ABM0JGX3_APLCA</name>
<keyword evidence="2 3" id="KW-0175">Coiled coil</keyword>
<dbReference type="Pfam" id="PF07047">
    <property type="entry name" value="OPA3"/>
    <property type="match status" value="1"/>
</dbReference>
<gene>
    <name evidence="5" type="primary">LOC101862249</name>
</gene>
<dbReference type="RefSeq" id="XP_005093419.1">
    <property type="nucleotide sequence ID" value="XM_005093362.2"/>
</dbReference>
<evidence type="ECO:0000313" key="4">
    <source>
        <dbReference type="Proteomes" id="UP000694888"/>
    </source>
</evidence>
<feature type="coiled-coil region" evidence="3">
    <location>
        <begin position="106"/>
        <end position="152"/>
    </location>
</feature>
<evidence type="ECO:0000256" key="3">
    <source>
        <dbReference type="SAM" id="Coils"/>
    </source>
</evidence>
<dbReference type="Proteomes" id="UP000694888">
    <property type="component" value="Unplaced"/>
</dbReference>
<dbReference type="GeneID" id="101862249"/>
<dbReference type="InterPro" id="IPR010754">
    <property type="entry name" value="OPA3-like"/>
</dbReference>
<sequence>MAPFPLVKLGYLALKQISKPIANYIKRRAKANPFFRRYICMPPAQIYNWAEINIRLRMVGLGSAKNVEPLSEKEAIELGGEMLGEFIVFSFAAILLLSEYARSSRKEQLNQEKAKQEGLRLNAKLQEMGIVSEIQEAQIRELQRRVDVLSIEKEKNRGVVNKLFGSKQS</sequence>
<evidence type="ECO:0000256" key="1">
    <source>
        <dbReference type="ARBA" id="ARBA00007584"/>
    </source>
</evidence>
<dbReference type="PANTHER" id="PTHR12499">
    <property type="entry name" value="OPTIC ATROPHY 3 PROTEIN OPA3"/>
    <property type="match status" value="1"/>
</dbReference>
<evidence type="ECO:0000313" key="5">
    <source>
        <dbReference type="RefSeq" id="XP_005093419.1"/>
    </source>
</evidence>
<protein>
    <submittedName>
        <fullName evidence="5">OPA3-like protein CG13603</fullName>
    </submittedName>
</protein>
<organism evidence="4 5">
    <name type="scientific">Aplysia californica</name>
    <name type="common">California sea hare</name>
    <dbReference type="NCBI Taxonomy" id="6500"/>
    <lineage>
        <taxon>Eukaryota</taxon>
        <taxon>Metazoa</taxon>
        <taxon>Spiralia</taxon>
        <taxon>Lophotrochozoa</taxon>
        <taxon>Mollusca</taxon>
        <taxon>Gastropoda</taxon>
        <taxon>Heterobranchia</taxon>
        <taxon>Euthyneura</taxon>
        <taxon>Tectipleura</taxon>
        <taxon>Aplysiida</taxon>
        <taxon>Aplysioidea</taxon>
        <taxon>Aplysiidae</taxon>
        <taxon>Aplysia</taxon>
    </lineage>
</organism>